<evidence type="ECO:0000313" key="2">
    <source>
        <dbReference type="EMBL" id="SVB52771.1"/>
    </source>
</evidence>
<name>A0A382ES10_9ZZZZ</name>
<dbReference type="InterPro" id="IPR011893">
    <property type="entry name" value="Selenoprotein_Rdx-typ"/>
</dbReference>
<organism evidence="2">
    <name type="scientific">marine metagenome</name>
    <dbReference type="NCBI Taxonomy" id="408172"/>
    <lineage>
        <taxon>unclassified sequences</taxon>
        <taxon>metagenomes</taxon>
        <taxon>ecological metagenomes</taxon>
    </lineage>
</organism>
<accession>A0A382ES10</accession>
<gene>
    <name evidence="2" type="ORF">METZ01_LOCUS205625</name>
</gene>
<dbReference type="EMBL" id="UINC01045700">
    <property type="protein sequence ID" value="SVB52771.1"/>
    <property type="molecule type" value="Genomic_DNA"/>
</dbReference>
<dbReference type="AlphaFoldDB" id="A0A382ES10"/>
<dbReference type="Pfam" id="PF10262">
    <property type="entry name" value="Rdx"/>
    <property type="match status" value="1"/>
</dbReference>
<sequence length="62" mass="6788">MFAEAGNQVDITMTPAGGGTLEVILDGDKIYDRKAEDGKYPDLPRVKELKKILKEKLEAVPA</sequence>
<dbReference type="Gene3D" id="3.40.30.10">
    <property type="entry name" value="Glutaredoxin"/>
    <property type="match status" value="1"/>
</dbReference>
<protein>
    <recommendedName>
        <fullName evidence="3">Selenoprotein W-related protein</fullName>
    </recommendedName>
</protein>
<reference evidence="2" key="1">
    <citation type="submission" date="2018-05" db="EMBL/GenBank/DDBJ databases">
        <authorList>
            <person name="Lanie J.A."/>
            <person name="Ng W.-L."/>
            <person name="Kazmierczak K.M."/>
            <person name="Andrzejewski T.M."/>
            <person name="Davidsen T.M."/>
            <person name="Wayne K.J."/>
            <person name="Tettelin H."/>
            <person name="Glass J.I."/>
            <person name="Rusch D."/>
            <person name="Podicherti R."/>
            <person name="Tsui H.-C.T."/>
            <person name="Winkler M.E."/>
        </authorList>
    </citation>
    <scope>NUCLEOTIDE SEQUENCE</scope>
</reference>
<proteinExistence type="predicted"/>
<evidence type="ECO:0000256" key="1">
    <source>
        <dbReference type="ARBA" id="ARBA00023284"/>
    </source>
</evidence>
<evidence type="ECO:0008006" key="3">
    <source>
        <dbReference type="Google" id="ProtNLM"/>
    </source>
</evidence>
<keyword evidence="1" id="KW-0676">Redox-active center</keyword>